<evidence type="ECO:0000256" key="1">
    <source>
        <dbReference type="SAM" id="MobiDB-lite"/>
    </source>
</evidence>
<organism evidence="2 3">
    <name type="scientific">Planotetraspora kaengkrachanensis</name>
    <dbReference type="NCBI Taxonomy" id="575193"/>
    <lineage>
        <taxon>Bacteria</taxon>
        <taxon>Bacillati</taxon>
        <taxon>Actinomycetota</taxon>
        <taxon>Actinomycetes</taxon>
        <taxon>Streptosporangiales</taxon>
        <taxon>Streptosporangiaceae</taxon>
        <taxon>Planotetraspora</taxon>
    </lineage>
</organism>
<feature type="region of interest" description="Disordered" evidence="1">
    <location>
        <begin position="1"/>
        <end position="55"/>
    </location>
</feature>
<dbReference type="Proteomes" id="UP000630097">
    <property type="component" value="Unassembled WGS sequence"/>
</dbReference>
<gene>
    <name evidence="2" type="ORF">Pka01_35430</name>
</gene>
<accession>A0A8J3PS15</accession>
<feature type="compositionally biased region" description="Basic and acidic residues" evidence="1">
    <location>
        <begin position="46"/>
        <end position="55"/>
    </location>
</feature>
<feature type="compositionally biased region" description="Acidic residues" evidence="1">
    <location>
        <begin position="28"/>
        <end position="45"/>
    </location>
</feature>
<dbReference type="AlphaFoldDB" id="A0A8J3PS15"/>
<feature type="compositionally biased region" description="Basic and acidic residues" evidence="1">
    <location>
        <begin position="9"/>
        <end position="19"/>
    </location>
</feature>
<evidence type="ECO:0000313" key="3">
    <source>
        <dbReference type="Proteomes" id="UP000630097"/>
    </source>
</evidence>
<keyword evidence="3" id="KW-1185">Reference proteome</keyword>
<name>A0A8J3PS15_9ACTN</name>
<sequence length="55" mass="6187">MTGTPTCRSYEDMDEHLPVEPRPAPDPSPDDPPQDFAEPDYDEMDREVAHDAATQ</sequence>
<reference evidence="2 3" key="1">
    <citation type="submission" date="2021-01" db="EMBL/GenBank/DDBJ databases">
        <title>Whole genome shotgun sequence of Planotetraspora kaengkrachanensis NBRC 104272.</title>
        <authorList>
            <person name="Komaki H."/>
            <person name="Tamura T."/>
        </authorList>
    </citation>
    <scope>NUCLEOTIDE SEQUENCE [LARGE SCALE GENOMIC DNA]</scope>
    <source>
        <strain evidence="2 3">NBRC 104272</strain>
    </source>
</reference>
<evidence type="ECO:0000313" key="2">
    <source>
        <dbReference type="EMBL" id="GIG80416.1"/>
    </source>
</evidence>
<comment type="caution">
    <text evidence="2">The sequence shown here is derived from an EMBL/GenBank/DDBJ whole genome shotgun (WGS) entry which is preliminary data.</text>
</comment>
<dbReference type="EMBL" id="BONV01000014">
    <property type="protein sequence ID" value="GIG80416.1"/>
    <property type="molecule type" value="Genomic_DNA"/>
</dbReference>
<proteinExistence type="predicted"/>
<protein>
    <submittedName>
        <fullName evidence="2">Uncharacterized protein</fullName>
    </submittedName>
</protein>